<evidence type="ECO:0000256" key="7">
    <source>
        <dbReference type="ARBA" id="ARBA00023242"/>
    </source>
</evidence>
<evidence type="ECO:0000256" key="3">
    <source>
        <dbReference type="ARBA" id="ARBA00022821"/>
    </source>
</evidence>
<dbReference type="AlphaFoldDB" id="A0ABD1H1T6"/>
<evidence type="ECO:0000313" key="11">
    <source>
        <dbReference type="Proteomes" id="UP001567538"/>
    </source>
</evidence>
<proteinExistence type="predicted"/>
<feature type="domain" description="AP2/ERF" evidence="9">
    <location>
        <begin position="48"/>
        <end position="105"/>
    </location>
</feature>
<keyword evidence="3" id="KW-0611">Plant defense</keyword>
<dbReference type="GO" id="GO:0005634">
    <property type="term" value="C:nucleus"/>
    <property type="evidence" value="ECO:0007669"/>
    <property type="project" value="UniProtKB-SubCell"/>
</dbReference>
<keyword evidence="6" id="KW-0804">Transcription</keyword>
<evidence type="ECO:0000256" key="6">
    <source>
        <dbReference type="ARBA" id="ARBA00023163"/>
    </source>
</evidence>
<name>A0ABD1H1T6_SALDI</name>
<keyword evidence="10" id="KW-0675">Receptor</keyword>
<keyword evidence="4" id="KW-0805">Transcription regulation</keyword>
<dbReference type="GO" id="GO:0009873">
    <property type="term" value="P:ethylene-activated signaling pathway"/>
    <property type="evidence" value="ECO:0007669"/>
    <property type="project" value="UniProtKB-KW"/>
</dbReference>
<gene>
    <name evidence="10" type="primary">ESR1</name>
    <name evidence="10" type="ORF">AAHA92_18346</name>
</gene>
<dbReference type="SMART" id="SM00380">
    <property type="entry name" value="AP2"/>
    <property type="match status" value="1"/>
</dbReference>
<evidence type="ECO:0000256" key="1">
    <source>
        <dbReference type="ARBA" id="ARBA00004123"/>
    </source>
</evidence>
<dbReference type="CDD" id="cd00018">
    <property type="entry name" value="AP2"/>
    <property type="match status" value="1"/>
</dbReference>
<protein>
    <submittedName>
        <fullName evidence="10">Estrogen receptor</fullName>
    </submittedName>
</protein>
<feature type="region of interest" description="Disordered" evidence="8">
    <location>
        <begin position="1"/>
        <end position="47"/>
    </location>
</feature>
<evidence type="ECO:0000256" key="8">
    <source>
        <dbReference type="SAM" id="MobiDB-lite"/>
    </source>
</evidence>
<keyword evidence="2" id="KW-0936">Ethylene signaling pathway</keyword>
<keyword evidence="5" id="KW-0238">DNA-binding</keyword>
<keyword evidence="7" id="KW-0539">Nucleus</keyword>
<evidence type="ECO:0000256" key="5">
    <source>
        <dbReference type="ARBA" id="ARBA00023125"/>
    </source>
</evidence>
<reference evidence="10 11" key="1">
    <citation type="submission" date="2024-06" db="EMBL/GenBank/DDBJ databases">
        <title>A chromosome level genome sequence of Diviner's sage (Salvia divinorum).</title>
        <authorList>
            <person name="Ford S.A."/>
            <person name="Ro D.-K."/>
            <person name="Ness R.W."/>
            <person name="Phillips M.A."/>
        </authorList>
    </citation>
    <scope>NUCLEOTIDE SEQUENCE [LARGE SCALE GENOMIC DNA]</scope>
    <source>
        <strain evidence="10">SAF-2024a</strain>
        <tissue evidence="10">Leaf</tissue>
    </source>
</reference>
<dbReference type="EMBL" id="JBEAFC010000007">
    <property type="protein sequence ID" value="KAL1550378.1"/>
    <property type="molecule type" value="Genomic_DNA"/>
</dbReference>
<evidence type="ECO:0000313" key="10">
    <source>
        <dbReference type="EMBL" id="KAL1550378.1"/>
    </source>
</evidence>
<dbReference type="InterPro" id="IPR001471">
    <property type="entry name" value="AP2/ERF_dom"/>
</dbReference>
<dbReference type="FunFam" id="3.30.730.10:FF:000001">
    <property type="entry name" value="Ethylene-responsive transcription factor 2"/>
    <property type="match status" value="1"/>
</dbReference>
<dbReference type="PROSITE" id="PS51032">
    <property type="entry name" value="AP2_ERF"/>
    <property type="match status" value="1"/>
</dbReference>
<dbReference type="PANTHER" id="PTHR31677">
    <property type="entry name" value="AP2 DOMAIN CLASS TRANSCRIPTION FACTOR"/>
    <property type="match status" value="1"/>
</dbReference>
<comment type="caution">
    <text evidence="10">The sequence shown here is derived from an EMBL/GenBank/DDBJ whole genome shotgun (WGS) entry which is preliminary data.</text>
</comment>
<evidence type="ECO:0000256" key="4">
    <source>
        <dbReference type="ARBA" id="ARBA00023015"/>
    </source>
</evidence>
<dbReference type="Pfam" id="PF00847">
    <property type="entry name" value="AP2"/>
    <property type="match status" value="1"/>
</dbReference>
<dbReference type="Gene3D" id="3.30.730.10">
    <property type="entry name" value="AP2/ERF domain"/>
    <property type="match status" value="1"/>
</dbReference>
<dbReference type="InterPro" id="IPR016177">
    <property type="entry name" value="DNA-bd_dom_sf"/>
</dbReference>
<dbReference type="SUPFAM" id="SSF54171">
    <property type="entry name" value="DNA-binding domain"/>
    <property type="match status" value="1"/>
</dbReference>
<dbReference type="GO" id="GO:0003677">
    <property type="term" value="F:DNA binding"/>
    <property type="evidence" value="ECO:0007669"/>
    <property type="project" value="UniProtKB-KW"/>
</dbReference>
<sequence>MEEAMRRLNGALTTDPDPILQPASTPKRRPTNRRSLKDGTPSPAGAIRYRGVRRRPWGRYAAEIRDPQSKERRWLGTFDTAEEAACAYDCAARTMRGVKARTNFVYPTSPIHPAADNFIPPFHYSKSPHPSIPFANPNFDLNGRTTNMVLLRDYLNTSNSIYSHACSFNRPSNHHNMPLNLYNNSSSSASPLHSFSTSHPSSVCSANKSDAFEGNNSTNTDPTGIFWTESSDSGLLQEVIHGFFPKVKAEHPSPPLPASVANEAEASNGFVGFPVDNQRVYSQFGGLNNHFYGGEASSSSAVSSGIFGDVFH</sequence>
<dbReference type="Proteomes" id="UP001567538">
    <property type="component" value="Unassembled WGS sequence"/>
</dbReference>
<evidence type="ECO:0000259" key="9">
    <source>
        <dbReference type="PROSITE" id="PS51032"/>
    </source>
</evidence>
<dbReference type="PRINTS" id="PR00367">
    <property type="entry name" value="ETHRSPELEMNT"/>
</dbReference>
<evidence type="ECO:0000256" key="2">
    <source>
        <dbReference type="ARBA" id="ARBA00022745"/>
    </source>
</evidence>
<organism evidence="10 11">
    <name type="scientific">Salvia divinorum</name>
    <name type="common">Maria pastora</name>
    <name type="synonym">Diviner's sage</name>
    <dbReference type="NCBI Taxonomy" id="28513"/>
    <lineage>
        <taxon>Eukaryota</taxon>
        <taxon>Viridiplantae</taxon>
        <taxon>Streptophyta</taxon>
        <taxon>Embryophyta</taxon>
        <taxon>Tracheophyta</taxon>
        <taxon>Spermatophyta</taxon>
        <taxon>Magnoliopsida</taxon>
        <taxon>eudicotyledons</taxon>
        <taxon>Gunneridae</taxon>
        <taxon>Pentapetalae</taxon>
        <taxon>asterids</taxon>
        <taxon>lamiids</taxon>
        <taxon>Lamiales</taxon>
        <taxon>Lamiaceae</taxon>
        <taxon>Nepetoideae</taxon>
        <taxon>Mentheae</taxon>
        <taxon>Salviinae</taxon>
        <taxon>Salvia</taxon>
        <taxon>Salvia subgen. Calosphace</taxon>
    </lineage>
</organism>
<keyword evidence="11" id="KW-1185">Reference proteome</keyword>
<dbReference type="GO" id="GO:0006952">
    <property type="term" value="P:defense response"/>
    <property type="evidence" value="ECO:0007669"/>
    <property type="project" value="UniProtKB-KW"/>
</dbReference>
<comment type="subcellular location">
    <subcellularLocation>
        <location evidence="1">Nucleus</location>
    </subcellularLocation>
</comment>
<dbReference type="PANTHER" id="PTHR31677:SF146">
    <property type="entry name" value="ETHYLENE-RESPONSIVE TRANSCRIPTION FACTOR ESR2"/>
    <property type="match status" value="1"/>
</dbReference>
<dbReference type="InterPro" id="IPR036955">
    <property type="entry name" value="AP2/ERF_dom_sf"/>
</dbReference>
<accession>A0ABD1H1T6</accession>